<accession>A0A7J8FI08</accession>
<name>A0A7J8FI08_ROUAE</name>
<protein>
    <submittedName>
        <fullName evidence="2">Uncharacterized protein</fullName>
    </submittedName>
</protein>
<evidence type="ECO:0000313" key="3">
    <source>
        <dbReference type="Proteomes" id="UP000593571"/>
    </source>
</evidence>
<organism evidence="2 3">
    <name type="scientific">Rousettus aegyptiacus</name>
    <name type="common">Egyptian fruit bat</name>
    <name type="synonym">Pteropus aegyptiacus</name>
    <dbReference type="NCBI Taxonomy" id="9407"/>
    <lineage>
        <taxon>Eukaryota</taxon>
        <taxon>Metazoa</taxon>
        <taxon>Chordata</taxon>
        <taxon>Craniata</taxon>
        <taxon>Vertebrata</taxon>
        <taxon>Euteleostomi</taxon>
        <taxon>Mammalia</taxon>
        <taxon>Eutheria</taxon>
        <taxon>Laurasiatheria</taxon>
        <taxon>Chiroptera</taxon>
        <taxon>Yinpterochiroptera</taxon>
        <taxon>Pteropodoidea</taxon>
        <taxon>Pteropodidae</taxon>
        <taxon>Rousettinae</taxon>
        <taxon>Rousettus</taxon>
    </lineage>
</organism>
<dbReference type="Proteomes" id="UP000593571">
    <property type="component" value="Unassembled WGS sequence"/>
</dbReference>
<gene>
    <name evidence="2" type="ORF">HJG63_011856</name>
</gene>
<dbReference type="AlphaFoldDB" id="A0A7J8FI08"/>
<comment type="caution">
    <text evidence="2">The sequence shown here is derived from an EMBL/GenBank/DDBJ whole genome shotgun (WGS) entry which is preliminary data.</text>
</comment>
<sequence>METHEPALVTTLDSRYCRSPKEQSLLRRPMWQQRQLITPGRGARCFHEVLVACCLPEAWVRSVCLRLGPSAAFSPPPTLLEASVPFPSARPRPPRRSRDPRIYSRSSSLFPDAVTSTFPVVVCFLPGAPHTHTSKI</sequence>
<keyword evidence="3" id="KW-1185">Reference proteome</keyword>
<proteinExistence type="predicted"/>
<evidence type="ECO:0000256" key="1">
    <source>
        <dbReference type="SAM" id="MobiDB-lite"/>
    </source>
</evidence>
<evidence type="ECO:0000313" key="2">
    <source>
        <dbReference type="EMBL" id="KAF6447394.1"/>
    </source>
</evidence>
<feature type="region of interest" description="Disordered" evidence="1">
    <location>
        <begin position="74"/>
        <end position="103"/>
    </location>
</feature>
<reference evidence="2 3" key="1">
    <citation type="journal article" date="2020" name="Nature">
        <title>Six reference-quality genomes reveal evolution of bat adaptations.</title>
        <authorList>
            <person name="Jebb D."/>
            <person name="Huang Z."/>
            <person name="Pippel M."/>
            <person name="Hughes G.M."/>
            <person name="Lavrichenko K."/>
            <person name="Devanna P."/>
            <person name="Winkler S."/>
            <person name="Jermiin L.S."/>
            <person name="Skirmuntt E.C."/>
            <person name="Katzourakis A."/>
            <person name="Burkitt-Gray L."/>
            <person name="Ray D.A."/>
            <person name="Sullivan K.A.M."/>
            <person name="Roscito J.G."/>
            <person name="Kirilenko B.M."/>
            <person name="Davalos L.M."/>
            <person name="Corthals A.P."/>
            <person name="Power M.L."/>
            <person name="Jones G."/>
            <person name="Ransome R.D."/>
            <person name="Dechmann D.K.N."/>
            <person name="Locatelli A.G."/>
            <person name="Puechmaille S.J."/>
            <person name="Fedrigo O."/>
            <person name="Jarvis E.D."/>
            <person name="Hiller M."/>
            <person name="Vernes S.C."/>
            <person name="Myers E.W."/>
            <person name="Teeling E.C."/>
        </authorList>
    </citation>
    <scope>NUCLEOTIDE SEQUENCE [LARGE SCALE GENOMIC DNA]</scope>
    <source>
        <strain evidence="2">MRouAeg1</strain>
        <tissue evidence="2">Muscle</tissue>
    </source>
</reference>
<dbReference type="EMBL" id="JACASE010000007">
    <property type="protein sequence ID" value="KAF6447394.1"/>
    <property type="molecule type" value="Genomic_DNA"/>
</dbReference>